<name>A0A1I8ECY6_WUCBA</name>
<sequence length="137" mass="15492">MDCFLITRKLNVISSALTEGGALIIKPPGMGGMSFEDSETAVKEMEKVMTKGNITPDTSECRSPGPPPHQATFTSTPYCSRKCTCEARKQRNEIHQKIRNWLMEREMMKKNERSLEEAENKDSGIHFSYDSDKENCP</sequence>
<feature type="region of interest" description="Disordered" evidence="1">
    <location>
        <begin position="110"/>
        <end position="137"/>
    </location>
</feature>
<proteinExistence type="predicted"/>
<dbReference type="WBParaSite" id="maker-PairedContig_143-snap-gene-0.15-mRNA-1">
    <property type="protein sequence ID" value="maker-PairedContig_143-snap-gene-0.15-mRNA-1"/>
    <property type="gene ID" value="maker-PairedContig_143-snap-gene-0.15"/>
</dbReference>
<protein>
    <submittedName>
        <fullName evidence="2">Uncharacterized protein</fullName>
    </submittedName>
</protein>
<feature type="region of interest" description="Disordered" evidence="1">
    <location>
        <begin position="53"/>
        <end position="73"/>
    </location>
</feature>
<organism evidence="2">
    <name type="scientific">Wuchereria bancrofti</name>
    <dbReference type="NCBI Taxonomy" id="6293"/>
    <lineage>
        <taxon>Eukaryota</taxon>
        <taxon>Metazoa</taxon>
        <taxon>Ecdysozoa</taxon>
        <taxon>Nematoda</taxon>
        <taxon>Chromadorea</taxon>
        <taxon>Rhabditida</taxon>
        <taxon>Spirurina</taxon>
        <taxon>Spiruromorpha</taxon>
        <taxon>Filarioidea</taxon>
        <taxon>Onchocercidae</taxon>
        <taxon>Wuchereria</taxon>
    </lineage>
</organism>
<accession>A0A1I8ECY6</accession>
<dbReference type="AlphaFoldDB" id="A0A1I8ECY6"/>
<evidence type="ECO:0000313" key="2">
    <source>
        <dbReference type="WBParaSite" id="maker-PairedContig_143-snap-gene-0.15-mRNA-1"/>
    </source>
</evidence>
<reference evidence="2" key="1">
    <citation type="submission" date="2016-11" db="UniProtKB">
        <authorList>
            <consortium name="WormBaseParasite"/>
        </authorList>
    </citation>
    <scope>IDENTIFICATION</scope>
    <source>
        <strain evidence="2">pt0022</strain>
    </source>
</reference>
<evidence type="ECO:0000256" key="1">
    <source>
        <dbReference type="SAM" id="MobiDB-lite"/>
    </source>
</evidence>